<name>A0A0K1EN80_CHOCO</name>
<organism evidence="3 4">
    <name type="scientific">Chondromyces crocatus</name>
    <dbReference type="NCBI Taxonomy" id="52"/>
    <lineage>
        <taxon>Bacteria</taxon>
        <taxon>Pseudomonadati</taxon>
        <taxon>Myxococcota</taxon>
        <taxon>Polyangia</taxon>
        <taxon>Polyangiales</taxon>
        <taxon>Polyangiaceae</taxon>
        <taxon>Chondromyces</taxon>
    </lineage>
</organism>
<evidence type="ECO:0008006" key="5">
    <source>
        <dbReference type="Google" id="ProtNLM"/>
    </source>
</evidence>
<dbReference type="EMBL" id="CP012159">
    <property type="protein sequence ID" value="AKT42385.1"/>
    <property type="molecule type" value="Genomic_DNA"/>
</dbReference>
<feature type="region of interest" description="Disordered" evidence="1">
    <location>
        <begin position="545"/>
        <end position="564"/>
    </location>
</feature>
<dbReference type="OrthoDB" id="1492085at2"/>
<feature type="chain" id="PRO_5005459706" description="Lipoprotein" evidence="2">
    <location>
        <begin position="23"/>
        <end position="573"/>
    </location>
</feature>
<dbReference type="AlphaFoldDB" id="A0A0K1EN80"/>
<dbReference type="RefSeq" id="WP_050434027.1">
    <property type="nucleotide sequence ID" value="NZ_CP012159.1"/>
</dbReference>
<dbReference type="STRING" id="52.CMC5_066110"/>
<evidence type="ECO:0000256" key="1">
    <source>
        <dbReference type="SAM" id="MobiDB-lite"/>
    </source>
</evidence>
<proteinExistence type="predicted"/>
<evidence type="ECO:0000313" key="4">
    <source>
        <dbReference type="Proteomes" id="UP000067626"/>
    </source>
</evidence>
<dbReference type="KEGG" id="ccro:CMC5_066110"/>
<protein>
    <recommendedName>
        <fullName evidence="5">Lipoprotein</fullName>
    </recommendedName>
</protein>
<keyword evidence="4" id="KW-1185">Reference proteome</keyword>
<sequence length="573" mass="62451">MRARALLLLSLTACSYVPPRFADRPPVRDAGDAVPIPVPRVTGMLSSDTITNLHVRYVLLDGMDLRRRPEAADVNAFDEVPASTWFRPAGDVPPPDPPPVPPLTLLPPEEAGSAWPPYTSGIYAGQAGLSRRTTSMEGTVVTALDAHGRRYVLRRDPREHPGMRTSAEATTSHLVRALGYLSPTVSILDLRAIDFRNTTPGQPKASPAGGWKRPDLVRGFLEPGPSPRRGRYRISATRWPPSPGVDLGATVAIDVRLDDPNDQIPHRDRRTLRALGMLTGWLRLRQLDPEHLRDVYVGEPGQGYVKHYLVALHGAFGADLVGAREEDGMFKRIVTLGLMPEEKPVQVQTRFPSIGQLDPVVTPRDLDPSPAFAPIDRASPGDLYWLARRIAALPRATLEAAVAAGKLGDPVAETWLLGTLEQRRKQIMALAYGKTTPCDVGHVEGNHLLLRDLGVSQGLWAAAASRYEVEQMDYKGRRQGDAFSLLPAGERGEVRVPLPRPLIGSYLVIRLKVERSEGPPADGVPMEVHLVAQPAEAVFGTMRAGKSGAKGENSAQGGRPRTDATWVVRGIRH</sequence>
<keyword evidence="2" id="KW-0732">Signal</keyword>
<gene>
    <name evidence="3" type="ORF">CMC5_066110</name>
</gene>
<evidence type="ECO:0000256" key="2">
    <source>
        <dbReference type="SAM" id="SignalP"/>
    </source>
</evidence>
<feature type="signal peptide" evidence="2">
    <location>
        <begin position="1"/>
        <end position="22"/>
    </location>
</feature>
<dbReference type="Proteomes" id="UP000067626">
    <property type="component" value="Chromosome"/>
</dbReference>
<evidence type="ECO:0000313" key="3">
    <source>
        <dbReference type="EMBL" id="AKT42385.1"/>
    </source>
</evidence>
<reference evidence="3 4" key="1">
    <citation type="submission" date="2015-07" db="EMBL/GenBank/DDBJ databases">
        <title>Genome analysis of myxobacterium Chondromyces crocatus Cm c5 reveals a high potential for natural compound synthesis and the genetic basis for the loss of fruiting body formation.</title>
        <authorList>
            <person name="Zaburannyi N."/>
            <person name="Bunk B."/>
            <person name="Maier J."/>
            <person name="Overmann J."/>
            <person name="Mueller R."/>
        </authorList>
    </citation>
    <scope>NUCLEOTIDE SEQUENCE [LARGE SCALE GENOMIC DNA]</scope>
    <source>
        <strain evidence="3 4">Cm c5</strain>
    </source>
</reference>
<accession>A0A0K1EN80</accession>